<evidence type="ECO:0000313" key="2">
    <source>
        <dbReference type="EMBL" id="NGN95163.1"/>
    </source>
</evidence>
<reference evidence="2 3" key="1">
    <citation type="submission" date="2020-02" db="EMBL/GenBank/DDBJ databases">
        <title>Whole-genome analyses of novel actinobacteria.</title>
        <authorList>
            <person name="Sahin N."/>
        </authorList>
    </citation>
    <scope>NUCLEOTIDE SEQUENCE [LARGE SCALE GENOMIC DNA]</scope>
    <source>
        <strain evidence="2 3">KC13</strain>
    </source>
</reference>
<feature type="region of interest" description="Disordered" evidence="1">
    <location>
        <begin position="32"/>
        <end position="63"/>
    </location>
</feature>
<dbReference type="RefSeq" id="WP_165112839.1">
    <property type="nucleotide sequence ID" value="NZ_JAALAA010000021.1"/>
</dbReference>
<dbReference type="AlphaFoldDB" id="A0A6M1QYT8"/>
<dbReference type="EMBL" id="JAALAA010000021">
    <property type="protein sequence ID" value="NGN95163.1"/>
    <property type="molecule type" value="Genomic_DNA"/>
</dbReference>
<evidence type="ECO:0000256" key="1">
    <source>
        <dbReference type="SAM" id="MobiDB-lite"/>
    </source>
</evidence>
<evidence type="ECO:0000313" key="3">
    <source>
        <dbReference type="Proteomes" id="UP000483261"/>
    </source>
</evidence>
<dbReference type="Proteomes" id="UP000483261">
    <property type="component" value="Unassembled WGS sequence"/>
</dbReference>
<proteinExistence type="predicted"/>
<accession>A0A6M1QYT8</accession>
<sequence length="82" mass="8354">MTGSRSKANASGVEYAAPCSIGVSLPITTSSGPAAIARPAPTRRSGAPSRPRSTARKTLPPFLGRPESAIKGAYVAELIVAF</sequence>
<feature type="compositionally biased region" description="Low complexity" evidence="1">
    <location>
        <begin position="33"/>
        <end position="44"/>
    </location>
</feature>
<gene>
    <name evidence="2" type="ORF">G5C66_20800</name>
</gene>
<protein>
    <submittedName>
        <fullName evidence="2">Uncharacterized protein</fullName>
    </submittedName>
</protein>
<organism evidence="2 3">
    <name type="scientific">Nocardioides turkmenicus</name>
    <dbReference type="NCBI Taxonomy" id="2711220"/>
    <lineage>
        <taxon>Bacteria</taxon>
        <taxon>Bacillati</taxon>
        <taxon>Actinomycetota</taxon>
        <taxon>Actinomycetes</taxon>
        <taxon>Propionibacteriales</taxon>
        <taxon>Nocardioidaceae</taxon>
        <taxon>Nocardioides</taxon>
    </lineage>
</organism>
<comment type="caution">
    <text evidence="2">The sequence shown here is derived from an EMBL/GenBank/DDBJ whole genome shotgun (WGS) entry which is preliminary data.</text>
</comment>
<keyword evidence="3" id="KW-1185">Reference proteome</keyword>
<name>A0A6M1QYT8_9ACTN</name>